<accession>A0A4Y4DXR3</accession>
<dbReference type="PROSITE" id="PS51384">
    <property type="entry name" value="FAD_FR"/>
    <property type="match status" value="1"/>
</dbReference>
<feature type="domain" description="FAD-binding FR-type" evidence="4">
    <location>
        <begin position="16"/>
        <end position="149"/>
    </location>
</feature>
<keyword evidence="2" id="KW-0408">Iron</keyword>
<dbReference type="InterPro" id="IPR001433">
    <property type="entry name" value="OxRdtase_FAD/NAD-bd"/>
</dbReference>
<comment type="cofactor">
    <cofactor evidence="1">
        <name>FAD</name>
        <dbReference type="ChEBI" id="CHEBI:57692"/>
    </cofactor>
</comment>
<sequence>MTEAPVRLGARYATPSRWQVATLVDAWEESPSARTLVLEVPAWPGHLAGQHVDLRLTAPDGYTAERSYSIGSAATRAPLGDDHGADGSPAVAANGGAPNGVVHDGGSPARVEITVQRVPGGEVSTYLTDAFAVGDAIELRGPIGGWFVWSPERDAGTPVLLAAGGSGLVPLMAMLRTRRDAGDRTPFRLVYSVRRPEDRLYVDDLDRLASAHDGLDVQVVFTRSTPLGSMRGPGRLERRDLAAWGWPAEIEPACFVCGPTGFVEAVARQLVSLGHDPARVKTERFGPAAD</sequence>
<evidence type="ECO:0000313" key="6">
    <source>
        <dbReference type="Proteomes" id="UP000316659"/>
    </source>
</evidence>
<evidence type="ECO:0000256" key="3">
    <source>
        <dbReference type="ARBA" id="ARBA00023014"/>
    </source>
</evidence>
<dbReference type="GO" id="GO:0051537">
    <property type="term" value="F:2 iron, 2 sulfur cluster binding"/>
    <property type="evidence" value="ECO:0007669"/>
    <property type="project" value="UniProtKB-KW"/>
</dbReference>
<dbReference type="InterPro" id="IPR050415">
    <property type="entry name" value="MRET"/>
</dbReference>
<dbReference type="InterPro" id="IPR017938">
    <property type="entry name" value="Riboflavin_synthase-like_b-brl"/>
</dbReference>
<dbReference type="Proteomes" id="UP000316659">
    <property type="component" value="Unassembled WGS sequence"/>
</dbReference>
<dbReference type="Gene3D" id="2.40.30.10">
    <property type="entry name" value="Translation factors"/>
    <property type="match status" value="2"/>
</dbReference>
<dbReference type="Gene3D" id="3.40.50.80">
    <property type="entry name" value="Nucleotide-binding domain of ferredoxin-NADP reductase (FNR) module"/>
    <property type="match status" value="1"/>
</dbReference>
<gene>
    <name evidence="5" type="ORF">CCE02nite_01670</name>
</gene>
<dbReference type="PANTHER" id="PTHR47354:SF5">
    <property type="entry name" value="PROTEIN RFBI"/>
    <property type="match status" value="1"/>
</dbReference>
<keyword evidence="3" id="KW-0411">Iron-sulfur</keyword>
<evidence type="ECO:0000313" key="5">
    <source>
        <dbReference type="EMBL" id="GED08168.1"/>
    </source>
</evidence>
<dbReference type="PANTHER" id="PTHR47354">
    <property type="entry name" value="NADH OXIDOREDUCTASE HCR"/>
    <property type="match status" value="1"/>
</dbReference>
<dbReference type="CDD" id="cd06217">
    <property type="entry name" value="FNR_iron_sulfur_binding_3"/>
    <property type="match status" value="1"/>
</dbReference>
<dbReference type="GO" id="GO:0016491">
    <property type="term" value="F:oxidoreductase activity"/>
    <property type="evidence" value="ECO:0007669"/>
    <property type="project" value="InterPro"/>
</dbReference>
<keyword evidence="2" id="KW-0001">2Fe-2S</keyword>
<dbReference type="SUPFAM" id="SSF63380">
    <property type="entry name" value="Riboflavin synthase domain-like"/>
    <property type="match status" value="1"/>
</dbReference>
<dbReference type="InterPro" id="IPR008333">
    <property type="entry name" value="Cbr1-like_FAD-bd_dom"/>
</dbReference>
<dbReference type="EMBL" id="BJNZ01000001">
    <property type="protein sequence ID" value="GED08168.1"/>
    <property type="molecule type" value="Genomic_DNA"/>
</dbReference>
<dbReference type="AlphaFoldDB" id="A0A4Y4DXR3"/>
<evidence type="ECO:0000256" key="1">
    <source>
        <dbReference type="ARBA" id="ARBA00001974"/>
    </source>
</evidence>
<dbReference type="Pfam" id="PF00970">
    <property type="entry name" value="FAD_binding_6"/>
    <property type="match status" value="1"/>
</dbReference>
<dbReference type="RefSeq" id="WP_141387259.1">
    <property type="nucleotide sequence ID" value="NZ_BJNZ01000001.1"/>
</dbReference>
<protein>
    <submittedName>
        <fullName evidence="5">Oxidoreductase</fullName>
    </submittedName>
</protein>
<name>A0A4Y4DXR3_CELCE</name>
<comment type="caution">
    <text evidence="5">The sequence shown here is derived from an EMBL/GenBank/DDBJ whole genome shotgun (WGS) entry which is preliminary data.</text>
</comment>
<reference evidence="5 6" key="1">
    <citation type="submission" date="2019-06" db="EMBL/GenBank/DDBJ databases">
        <title>Whole genome shotgun sequence of Cellulosimicrobium cellulans NBRC 15516.</title>
        <authorList>
            <person name="Hosoyama A."/>
            <person name="Uohara A."/>
            <person name="Ohji S."/>
            <person name="Ichikawa N."/>
        </authorList>
    </citation>
    <scope>NUCLEOTIDE SEQUENCE [LARGE SCALE GENOMIC DNA]</scope>
    <source>
        <strain evidence="5 6">NBRC 15516</strain>
    </source>
</reference>
<dbReference type="Pfam" id="PF00175">
    <property type="entry name" value="NAD_binding_1"/>
    <property type="match status" value="1"/>
</dbReference>
<dbReference type="InterPro" id="IPR039261">
    <property type="entry name" value="FNR_nucleotide-bd"/>
</dbReference>
<evidence type="ECO:0000259" key="4">
    <source>
        <dbReference type="PROSITE" id="PS51384"/>
    </source>
</evidence>
<organism evidence="5 6">
    <name type="scientific">Cellulosimicrobium cellulans</name>
    <name type="common">Arthrobacter luteus</name>
    <dbReference type="NCBI Taxonomy" id="1710"/>
    <lineage>
        <taxon>Bacteria</taxon>
        <taxon>Bacillati</taxon>
        <taxon>Actinomycetota</taxon>
        <taxon>Actinomycetes</taxon>
        <taxon>Micrococcales</taxon>
        <taxon>Promicromonosporaceae</taxon>
        <taxon>Cellulosimicrobium</taxon>
    </lineage>
</organism>
<dbReference type="InterPro" id="IPR017927">
    <property type="entry name" value="FAD-bd_FR_type"/>
</dbReference>
<dbReference type="SUPFAM" id="SSF52343">
    <property type="entry name" value="Ferredoxin reductase-like, C-terminal NADP-linked domain"/>
    <property type="match status" value="1"/>
</dbReference>
<proteinExistence type="predicted"/>
<evidence type="ECO:0000256" key="2">
    <source>
        <dbReference type="ARBA" id="ARBA00022714"/>
    </source>
</evidence>
<keyword evidence="2" id="KW-0479">Metal-binding</keyword>